<reference evidence="3 4" key="1">
    <citation type="journal article" name="Sci. Rep.">
        <title>Genome-scale phylogenetic analyses confirm Olpidium as the closest living zoosporic fungus to the non-flagellated, terrestrial fungi.</title>
        <authorList>
            <person name="Chang Y."/>
            <person name="Rochon D."/>
            <person name="Sekimoto S."/>
            <person name="Wang Y."/>
            <person name="Chovatia M."/>
            <person name="Sandor L."/>
            <person name="Salamov A."/>
            <person name="Grigoriev I.V."/>
            <person name="Stajich J.E."/>
            <person name="Spatafora J.W."/>
        </authorList>
    </citation>
    <scope>NUCLEOTIDE SEQUENCE [LARGE SCALE GENOMIC DNA]</scope>
    <source>
        <strain evidence="3">S191</strain>
    </source>
</reference>
<comment type="caution">
    <text evidence="3">The sequence shown here is derived from an EMBL/GenBank/DDBJ whole genome shotgun (WGS) entry which is preliminary data.</text>
</comment>
<sequence length="207" mass="21473">MNFPTTELGSPAFSSLLPPSRPAREENSRCHNATRCAATTFSPNALAPLAAGRGALGAALQPDASVAAEEYAAVVSRAPEHPSCWRVGNHLRVPRPRARGDAAAVDAALRPAGDAAGAPVQHAAAGARRAAAAAGAGAQAAAGPAVAALAVAAAAGVARFMRCILFYFILFFFDVRFRFSFSDAESLQAPFSVQRPRRPLRREALVT</sequence>
<keyword evidence="2" id="KW-1133">Transmembrane helix</keyword>
<feature type="region of interest" description="Disordered" evidence="1">
    <location>
        <begin position="1"/>
        <end position="26"/>
    </location>
</feature>
<name>A0A8H7ZSV0_9FUNG</name>
<proteinExistence type="predicted"/>
<feature type="transmembrane region" description="Helical" evidence="2">
    <location>
        <begin position="146"/>
        <end position="173"/>
    </location>
</feature>
<keyword evidence="2" id="KW-0812">Transmembrane</keyword>
<keyword evidence="4" id="KW-1185">Reference proteome</keyword>
<dbReference type="AlphaFoldDB" id="A0A8H7ZSV0"/>
<keyword evidence="2" id="KW-0472">Membrane</keyword>
<dbReference type="Proteomes" id="UP000673691">
    <property type="component" value="Unassembled WGS sequence"/>
</dbReference>
<evidence type="ECO:0000256" key="1">
    <source>
        <dbReference type="SAM" id="MobiDB-lite"/>
    </source>
</evidence>
<protein>
    <submittedName>
        <fullName evidence="3">Uncharacterized protein</fullName>
    </submittedName>
</protein>
<accession>A0A8H7ZSV0</accession>
<gene>
    <name evidence="3" type="ORF">BJ554DRAFT_1110</name>
</gene>
<evidence type="ECO:0000313" key="4">
    <source>
        <dbReference type="Proteomes" id="UP000673691"/>
    </source>
</evidence>
<organism evidence="3 4">
    <name type="scientific">Olpidium bornovanus</name>
    <dbReference type="NCBI Taxonomy" id="278681"/>
    <lineage>
        <taxon>Eukaryota</taxon>
        <taxon>Fungi</taxon>
        <taxon>Fungi incertae sedis</taxon>
        <taxon>Olpidiomycota</taxon>
        <taxon>Olpidiomycotina</taxon>
        <taxon>Olpidiomycetes</taxon>
        <taxon>Olpidiales</taxon>
        <taxon>Olpidiaceae</taxon>
        <taxon>Olpidium</taxon>
    </lineage>
</organism>
<evidence type="ECO:0000313" key="3">
    <source>
        <dbReference type="EMBL" id="KAG5458629.1"/>
    </source>
</evidence>
<evidence type="ECO:0000256" key="2">
    <source>
        <dbReference type="SAM" id="Phobius"/>
    </source>
</evidence>
<dbReference type="EMBL" id="JAEFCI010008168">
    <property type="protein sequence ID" value="KAG5458629.1"/>
    <property type="molecule type" value="Genomic_DNA"/>
</dbReference>